<dbReference type="CDD" id="cd00051">
    <property type="entry name" value="EFh"/>
    <property type="match status" value="1"/>
</dbReference>
<feature type="non-terminal residue" evidence="3">
    <location>
        <position position="1"/>
    </location>
</feature>
<organism evidence="3">
    <name type="scientific">Clonorchis sinensis</name>
    <name type="common">Chinese liver fluke</name>
    <dbReference type="NCBI Taxonomy" id="79923"/>
    <lineage>
        <taxon>Eukaryota</taxon>
        <taxon>Metazoa</taxon>
        <taxon>Spiralia</taxon>
        <taxon>Lophotrochozoa</taxon>
        <taxon>Platyhelminthes</taxon>
        <taxon>Trematoda</taxon>
        <taxon>Digenea</taxon>
        <taxon>Opisthorchiida</taxon>
        <taxon>Opisthorchiata</taxon>
        <taxon>Opisthorchiidae</taxon>
        <taxon>Clonorchis</taxon>
    </lineage>
</organism>
<dbReference type="InterPro" id="IPR002048">
    <property type="entry name" value="EF_hand_dom"/>
</dbReference>
<dbReference type="Gene3D" id="3.30.740.10">
    <property type="entry name" value="Protein Inhibitor Of Neuronal Nitric Oxide Synthase"/>
    <property type="match status" value="1"/>
</dbReference>
<dbReference type="AlphaFoldDB" id="B2KYF7"/>
<dbReference type="GO" id="GO:0030286">
    <property type="term" value="C:dynein complex"/>
    <property type="evidence" value="ECO:0007669"/>
    <property type="project" value="InterPro"/>
</dbReference>
<feature type="domain" description="EF-hand" evidence="2">
    <location>
        <begin position="48"/>
        <end position="83"/>
    </location>
</feature>
<sequence>TSDGEQHKMSYTPSQLERLILKFLELDTNRDEVVDRRELKYAWLNDGITEDEVSHWLDKYDLNGDGNITLDEFCHALGLKCEEMRIERYERQREREGFAKVLNPDVSIIASTMSLDKQVDITNKFVELLKETSGRPEDLNEVAKNLKDYLDKQYGRVWQTVLVAGSYWMKFSHEPFMSLQFKCGPHICLVWRTPCIERDSFN</sequence>
<proteinExistence type="evidence at transcript level"/>
<dbReference type="InterPro" id="IPR018247">
    <property type="entry name" value="EF_Hand_1_Ca_BS"/>
</dbReference>
<dbReference type="CDD" id="cd21454">
    <property type="entry name" value="DLC-like_TAL"/>
    <property type="match status" value="1"/>
</dbReference>
<protein>
    <submittedName>
        <fullName evidence="3">Tegumental calcium-binding EF-hand protein</fullName>
    </submittedName>
</protein>
<dbReference type="InterPro" id="IPR011992">
    <property type="entry name" value="EF-hand-dom_pair"/>
</dbReference>
<reference evidence="3" key="1">
    <citation type="journal article" date="2008" name="Parasitol. Res.">
        <title>Gene expression of Clonorchis sinensis metacercaria induced by gamma irradiation.</title>
        <authorList>
            <person name="Kim T.I."/>
            <person name="Cho P.Y."/>
            <person name="Song K.J."/>
            <person name="Li S."/>
            <person name="Hong S.J."/>
            <person name="Park S.W."/>
            <person name="Chai J.Y."/>
            <person name="Shin E.H."/>
        </authorList>
    </citation>
    <scope>NUCLEOTIDE SEQUENCE</scope>
</reference>
<dbReference type="InterPro" id="IPR037177">
    <property type="entry name" value="DLC_sf"/>
</dbReference>
<dbReference type="Pfam" id="PF01221">
    <property type="entry name" value="Dynein_light"/>
    <property type="match status" value="1"/>
</dbReference>
<name>B2KYF7_CLOSI</name>
<dbReference type="PROSITE" id="PS50222">
    <property type="entry name" value="EF_HAND_2"/>
    <property type="match status" value="1"/>
</dbReference>
<accession>B2KYF7</accession>
<dbReference type="InterPro" id="IPR001372">
    <property type="entry name" value="Dynein_light_chain_typ-1/2"/>
</dbReference>
<evidence type="ECO:0000313" key="3">
    <source>
        <dbReference type="EMBL" id="ABZ82044.1"/>
    </source>
</evidence>
<dbReference type="GO" id="GO:0005509">
    <property type="term" value="F:calcium ion binding"/>
    <property type="evidence" value="ECO:0007669"/>
    <property type="project" value="InterPro"/>
</dbReference>
<keyword evidence="1" id="KW-0106">Calcium</keyword>
<dbReference type="Gene3D" id="1.10.238.10">
    <property type="entry name" value="EF-hand"/>
    <property type="match status" value="1"/>
</dbReference>
<evidence type="ECO:0000259" key="2">
    <source>
        <dbReference type="PROSITE" id="PS50222"/>
    </source>
</evidence>
<dbReference type="EMBL" id="EU290671">
    <property type="protein sequence ID" value="ABZ82044.1"/>
    <property type="molecule type" value="mRNA"/>
</dbReference>
<dbReference type="SUPFAM" id="SSF47473">
    <property type="entry name" value="EF-hand"/>
    <property type="match status" value="1"/>
</dbReference>
<dbReference type="SMART" id="SM01375">
    <property type="entry name" value="Dynein_light"/>
    <property type="match status" value="1"/>
</dbReference>
<dbReference type="Pfam" id="PF13499">
    <property type="entry name" value="EF-hand_7"/>
    <property type="match status" value="1"/>
</dbReference>
<dbReference type="PROSITE" id="PS00018">
    <property type="entry name" value="EF_HAND_1"/>
    <property type="match status" value="1"/>
</dbReference>
<dbReference type="GO" id="GO:0007017">
    <property type="term" value="P:microtubule-based process"/>
    <property type="evidence" value="ECO:0007669"/>
    <property type="project" value="InterPro"/>
</dbReference>
<dbReference type="SUPFAM" id="SSF54648">
    <property type="entry name" value="DLC"/>
    <property type="match status" value="1"/>
</dbReference>
<dbReference type="SMART" id="SM00054">
    <property type="entry name" value="EFh"/>
    <property type="match status" value="2"/>
</dbReference>
<evidence type="ECO:0000256" key="1">
    <source>
        <dbReference type="ARBA" id="ARBA00022837"/>
    </source>
</evidence>